<feature type="transmembrane region" description="Helical" evidence="1">
    <location>
        <begin position="12"/>
        <end position="33"/>
    </location>
</feature>
<reference evidence="3 4" key="1">
    <citation type="submission" date="2019-01" db="EMBL/GenBank/DDBJ databases">
        <authorList>
            <person name="Chen W.-M."/>
        </authorList>
    </citation>
    <scope>NUCLEOTIDE SEQUENCE [LARGE SCALE GENOMIC DNA]</scope>
    <source>
        <strain evidence="3 4">TER-1</strain>
    </source>
</reference>
<name>A0A3S2V4N2_9HYPH</name>
<organism evidence="3 4">
    <name type="scientific">Methylobacterium oryzihabitans</name>
    <dbReference type="NCBI Taxonomy" id="2499852"/>
    <lineage>
        <taxon>Bacteria</taxon>
        <taxon>Pseudomonadati</taxon>
        <taxon>Pseudomonadota</taxon>
        <taxon>Alphaproteobacteria</taxon>
        <taxon>Hyphomicrobiales</taxon>
        <taxon>Methylobacteriaceae</taxon>
        <taxon>Methylobacterium</taxon>
    </lineage>
</organism>
<keyword evidence="4" id="KW-1185">Reference proteome</keyword>
<feature type="domain" description="DUF6867" evidence="2">
    <location>
        <begin position="10"/>
        <end position="114"/>
    </location>
</feature>
<dbReference type="OrthoDB" id="9806174at2"/>
<feature type="transmembrane region" description="Helical" evidence="1">
    <location>
        <begin position="71"/>
        <end position="90"/>
    </location>
</feature>
<accession>A0A3S2V4N2</accession>
<proteinExistence type="predicted"/>
<keyword evidence="1" id="KW-1133">Transmembrane helix</keyword>
<feature type="transmembrane region" description="Helical" evidence="1">
    <location>
        <begin position="40"/>
        <end position="59"/>
    </location>
</feature>
<dbReference type="Pfam" id="PF21741">
    <property type="entry name" value="DUF6867"/>
    <property type="match status" value="1"/>
</dbReference>
<keyword evidence="1" id="KW-0472">Membrane</keyword>
<keyword evidence="1" id="KW-0812">Transmembrane</keyword>
<dbReference type="AlphaFoldDB" id="A0A3S2V4N2"/>
<protein>
    <recommendedName>
        <fullName evidence="2">DUF6867 domain-containing protein</fullName>
    </recommendedName>
</protein>
<evidence type="ECO:0000313" key="4">
    <source>
        <dbReference type="Proteomes" id="UP000286997"/>
    </source>
</evidence>
<dbReference type="EMBL" id="SACP01000035">
    <property type="protein sequence ID" value="RVU14134.1"/>
    <property type="molecule type" value="Genomic_DNA"/>
</dbReference>
<dbReference type="RefSeq" id="WP_127733526.1">
    <property type="nucleotide sequence ID" value="NZ_SACP01000035.1"/>
</dbReference>
<evidence type="ECO:0000259" key="2">
    <source>
        <dbReference type="Pfam" id="PF21741"/>
    </source>
</evidence>
<comment type="caution">
    <text evidence="3">The sequence shown here is derived from an EMBL/GenBank/DDBJ whole genome shotgun (WGS) entry which is preliminary data.</text>
</comment>
<evidence type="ECO:0000313" key="3">
    <source>
        <dbReference type="EMBL" id="RVU14134.1"/>
    </source>
</evidence>
<dbReference type="Proteomes" id="UP000286997">
    <property type="component" value="Unassembled WGS sequence"/>
</dbReference>
<sequence length="117" mass="13491">MQGILYEESTIWLFLLVTVVMGGWMAWMIARGVALGWRPYWQCVLALLVLGLAVRFIHFALFEGTLLSPRYYLVDTVVLLLVGSAGFRATRARQMTRQYRWLYERAGPFSWRQKGAG</sequence>
<evidence type="ECO:0000256" key="1">
    <source>
        <dbReference type="SAM" id="Phobius"/>
    </source>
</evidence>
<dbReference type="InterPro" id="IPR049201">
    <property type="entry name" value="DUF6867"/>
</dbReference>
<gene>
    <name evidence="3" type="ORF">EOE48_24600</name>
</gene>